<dbReference type="EMBL" id="SNWP01000010">
    <property type="protein sequence ID" value="TDO28238.1"/>
    <property type="molecule type" value="Genomic_DNA"/>
</dbReference>
<organism evidence="2 3">
    <name type="scientific">Sediminibacterium goheungense</name>
    <dbReference type="NCBI Taxonomy" id="1086393"/>
    <lineage>
        <taxon>Bacteria</taxon>
        <taxon>Pseudomonadati</taxon>
        <taxon>Bacteroidota</taxon>
        <taxon>Chitinophagia</taxon>
        <taxon>Chitinophagales</taxon>
        <taxon>Chitinophagaceae</taxon>
        <taxon>Sediminibacterium</taxon>
    </lineage>
</organism>
<keyword evidence="1" id="KW-0732">Signal</keyword>
<dbReference type="InterPro" id="IPR008969">
    <property type="entry name" value="CarboxyPept-like_regulatory"/>
</dbReference>
<feature type="chain" id="PRO_5020649711" evidence="1">
    <location>
        <begin position="23"/>
        <end position="899"/>
    </location>
</feature>
<reference evidence="2 3" key="1">
    <citation type="submission" date="2019-03" db="EMBL/GenBank/DDBJ databases">
        <title>Genomic Encyclopedia of Archaeal and Bacterial Type Strains, Phase II (KMG-II): from individual species to whole genera.</title>
        <authorList>
            <person name="Goeker M."/>
        </authorList>
    </citation>
    <scope>NUCLEOTIDE SEQUENCE [LARGE SCALE GENOMIC DNA]</scope>
    <source>
        <strain evidence="2 3">DSM 28323</strain>
    </source>
</reference>
<dbReference type="Proteomes" id="UP000295741">
    <property type="component" value="Unassembled WGS sequence"/>
</dbReference>
<gene>
    <name evidence="2" type="ORF">BC659_0301</name>
</gene>
<dbReference type="GO" id="GO:0004180">
    <property type="term" value="F:carboxypeptidase activity"/>
    <property type="evidence" value="ECO:0007669"/>
    <property type="project" value="UniProtKB-KW"/>
</dbReference>
<proteinExistence type="predicted"/>
<keyword evidence="2" id="KW-0121">Carboxypeptidase</keyword>
<evidence type="ECO:0000313" key="2">
    <source>
        <dbReference type="EMBL" id="TDO28238.1"/>
    </source>
</evidence>
<keyword evidence="2" id="KW-0378">Hydrolase</keyword>
<dbReference type="SUPFAM" id="SSF49464">
    <property type="entry name" value="Carboxypeptidase regulatory domain-like"/>
    <property type="match status" value="1"/>
</dbReference>
<keyword evidence="3" id="KW-1185">Reference proteome</keyword>
<evidence type="ECO:0000256" key="1">
    <source>
        <dbReference type="SAM" id="SignalP"/>
    </source>
</evidence>
<feature type="signal peptide" evidence="1">
    <location>
        <begin position="1"/>
        <end position="22"/>
    </location>
</feature>
<name>A0A4V3C527_9BACT</name>
<dbReference type="SUPFAM" id="SSF56935">
    <property type="entry name" value="Porins"/>
    <property type="match status" value="1"/>
</dbReference>
<dbReference type="Gene3D" id="2.60.40.1120">
    <property type="entry name" value="Carboxypeptidase-like, regulatory domain"/>
    <property type="match status" value="1"/>
</dbReference>
<dbReference type="RefSeq" id="WP_162847317.1">
    <property type="nucleotide sequence ID" value="NZ_SNWP01000010.1"/>
</dbReference>
<keyword evidence="2" id="KW-0645">Protease</keyword>
<sequence>MRLLYYCFALICTLILSAPVAAQIKLSGTVKDAAKKPLSSASITLTKKGKPVILAFAITNSSGSFSLQYNGSFQPDSFLVNVSAINFKKQQVALKSADETFNFSMETTVSELPTVTVQNKKPLVRLEGDTLHYDVASFADKSDRVIGDVIKKLPGVEMDETGKITYLGKPITHLYIDGDNLLDGRYNIATRTIPSDMVSKIEVLENHQAVKSLKGIVPSDNPAMNLVLKDKARIRLIGDGNIAVGTPSLVDGSMNLMLFKKEVKFINYYKYNNTGVDLETDLVSHSIGFSSFRNNDNSVSPNLLSMATAGTPDLSRRRYLFNNTGLLNINKMLRISPEATLRINGFFLHDVRNQSYRYNATYFLPGDTIRYSEFQDNRNTPLTYVTQLNLNVNKSNYFLNNTLLLEHAITDGYARMQTNVQPLLTQQLKMNTTTFSNDLRYNKVINGKHVVEIGSYISNRNNPQDLTMVPGLYNNLLNNSIPYDQLKQSATEPVFYTDNFLMYRRKIGAFAQSLRAGFNWQSVQMQSVLQTVQTSGVITAAPDSFYNNLSWNRYKVYVEAGSEWNTKNWNISVNLPFSYQEFRYKNQLTKPSADNIRFIPFTPSFRALWKMNNDNEVSAYYYQTNSRGNVNEAFEGYLLQNYRNFIRNDATLSTSITKGSSLYYAYRNAIKLFFLNAGIGYIVNNGNSGNDAFLSDEVQIAKRILFDYETRNLNANLRLSKYLFKLRTTIGAAIMWQKGNNIQLQNGNRLDYESRNTGFTLTLNSKLSNWMNLGYQGSLNLMSNQQKGLPASAVNQQLKIRQLRQNAEVNVTPGNKMVIRFKIEDYFNETKNVPSMHTLFLDAAITFKFKKLKSDIELSCFNLAGNDSYVLSRLSVNSLVESSYPIRPRMFLLKTYFRF</sequence>
<accession>A0A4V3C527</accession>
<comment type="caution">
    <text evidence="2">The sequence shown here is derived from an EMBL/GenBank/DDBJ whole genome shotgun (WGS) entry which is preliminary data.</text>
</comment>
<protein>
    <submittedName>
        <fullName evidence="2">Carboxypeptidase family protein</fullName>
    </submittedName>
</protein>
<evidence type="ECO:0000313" key="3">
    <source>
        <dbReference type="Proteomes" id="UP000295741"/>
    </source>
</evidence>
<dbReference type="AlphaFoldDB" id="A0A4V3C527"/>